<dbReference type="GO" id="GO:0003677">
    <property type="term" value="F:DNA binding"/>
    <property type="evidence" value="ECO:0007669"/>
    <property type="project" value="InterPro"/>
</dbReference>
<evidence type="ECO:0000256" key="1">
    <source>
        <dbReference type="ARBA" id="ARBA00022741"/>
    </source>
</evidence>
<keyword evidence="1" id="KW-0547">Nucleotide-binding</keyword>
<dbReference type="Gene3D" id="3.40.50.300">
    <property type="entry name" value="P-loop containing nucleotide triphosphate hydrolases"/>
    <property type="match status" value="1"/>
</dbReference>
<accession>A0A382ZBQ4</accession>
<evidence type="ECO:0000313" key="6">
    <source>
        <dbReference type="EMBL" id="SVD92923.1"/>
    </source>
</evidence>
<feature type="non-terminal residue" evidence="6">
    <location>
        <position position="1"/>
    </location>
</feature>
<dbReference type="InterPro" id="IPR027417">
    <property type="entry name" value="P-loop_NTPase"/>
</dbReference>
<evidence type="ECO:0000259" key="5">
    <source>
        <dbReference type="PROSITE" id="PS50035"/>
    </source>
</evidence>
<dbReference type="PROSITE" id="PS50035">
    <property type="entry name" value="PLD"/>
    <property type="match status" value="1"/>
</dbReference>
<dbReference type="GO" id="GO:0005524">
    <property type="term" value="F:ATP binding"/>
    <property type="evidence" value="ECO:0007669"/>
    <property type="project" value="UniProtKB-KW"/>
</dbReference>
<organism evidence="6">
    <name type="scientific">marine metagenome</name>
    <dbReference type="NCBI Taxonomy" id="408172"/>
    <lineage>
        <taxon>unclassified sequences</taxon>
        <taxon>metagenomes</taxon>
        <taxon>ecological metagenomes</taxon>
    </lineage>
</organism>
<reference evidence="6" key="1">
    <citation type="submission" date="2018-05" db="EMBL/GenBank/DDBJ databases">
        <authorList>
            <person name="Lanie J.A."/>
            <person name="Ng W.-L."/>
            <person name="Kazmierczak K.M."/>
            <person name="Andrzejewski T.M."/>
            <person name="Davidsen T.M."/>
            <person name="Wayne K.J."/>
            <person name="Tettelin H."/>
            <person name="Glass J.I."/>
            <person name="Rusch D."/>
            <person name="Podicherti R."/>
            <person name="Tsui H.-C.T."/>
            <person name="Winkler M.E."/>
        </authorList>
    </citation>
    <scope>NUCLEOTIDE SEQUENCE</scope>
</reference>
<keyword evidence="2" id="KW-0378">Hydrolase</keyword>
<gene>
    <name evidence="6" type="ORF">METZ01_LOCUS445777</name>
</gene>
<dbReference type="PANTHER" id="PTHR11274">
    <property type="entry name" value="RAD25/XP-B DNA REPAIR HELICASE"/>
    <property type="match status" value="1"/>
</dbReference>
<dbReference type="Pfam" id="PF04851">
    <property type="entry name" value="ResIII"/>
    <property type="match status" value="1"/>
</dbReference>
<dbReference type="GO" id="GO:0004386">
    <property type="term" value="F:helicase activity"/>
    <property type="evidence" value="ECO:0007669"/>
    <property type="project" value="UniProtKB-KW"/>
</dbReference>
<dbReference type="EMBL" id="UINC01182611">
    <property type="protein sequence ID" value="SVD92923.1"/>
    <property type="molecule type" value="Genomic_DNA"/>
</dbReference>
<dbReference type="SUPFAM" id="SSF52540">
    <property type="entry name" value="P-loop containing nucleoside triphosphate hydrolases"/>
    <property type="match status" value="1"/>
</dbReference>
<sequence length="258" mass="30004">GARSNVDEKWREIFSGAFSETVRYRLEIFSWLCNRDYLEIRYASRSGGMYHKKIGILEDDNEDKIVFSGSMNLTRKAIISNEYNPQGNSEEFSVYPSWIEDCFHNWGKPKVEDFERAWEGYEPNTTIAKMPSEHYERIKKHYPNRDLPQPPPNFIDPPIVLPDQPKIQIPKSKSPRPYQEKIINNWFQSNGMGVIQMATGTGKTITAISSAVTLFDKGGLEMLLVICPYKHLAIQWDEELREFNFNPILAYISAKLWR</sequence>
<protein>
    <recommendedName>
        <fullName evidence="5">PLD phosphodiesterase domain-containing protein</fullName>
    </recommendedName>
</protein>
<evidence type="ECO:0000256" key="3">
    <source>
        <dbReference type="ARBA" id="ARBA00022806"/>
    </source>
</evidence>
<proteinExistence type="predicted"/>
<dbReference type="InterPro" id="IPR006935">
    <property type="entry name" value="Helicase/UvrB_N"/>
</dbReference>
<dbReference type="AlphaFoldDB" id="A0A382ZBQ4"/>
<keyword evidence="3" id="KW-0347">Helicase</keyword>
<dbReference type="PANTHER" id="PTHR11274:SF0">
    <property type="entry name" value="GENERAL TRANSCRIPTION AND DNA REPAIR FACTOR IIH HELICASE SUBUNIT XPB"/>
    <property type="match status" value="1"/>
</dbReference>
<evidence type="ECO:0000256" key="2">
    <source>
        <dbReference type="ARBA" id="ARBA00022801"/>
    </source>
</evidence>
<dbReference type="InterPro" id="IPR001736">
    <property type="entry name" value="PLipase_D/transphosphatidylase"/>
</dbReference>
<evidence type="ECO:0000256" key="4">
    <source>
        <dbReference type="ARBA" id="ARBA00022840"/>
    </source>
</evidence>
<keyword evidence="4" id="KW-0067">ATP-binding</keyword>
<dbReference type="GO" id="GO:0016787">
    <property type="term" value="F:hydrolase activity"/>
    <property type="evidence" value="ECO:0007669"/>
    <property type="project" value="UniProtKB-KW"/>
</dbReference>
<feature type="non-terminal residue" evidence="6">
    <location>
        <position position="258"/>
    </location>
</feature>
<dbReference type="InterPro" id="IPR050615">
    <property type="entry name" value="ATP-dep_DNA_Helicase"/>
</dbReference>
<name>A0A382ZBQ4_9ZZZZ</name>
<feature type="domain" description="PLD phosphodiesterase" evidence="5">
    <location>
        <begin position="46"/>
        <end position="77"/>
    </location>
</feature>